<feature type="transmembrane region" description="Helical" evidence="9">
    <location>
        <begin position="12"/>
        <end position="31"/>
    </location>
</feature>
<evidence type="ECO:0000256" key="7">
    <source>
        <dbReference type="ARBA" id="ARBA00022833"/>
    </source>
</evidence>
<feature type="domain" description="Peptidase M13 C-terminal" evidence="10">
    <location>
        <begin position="532"/>
        <end position="734"/>
    </location>
</feature>
<reference evidence="12" key="1">
    <citation type="submission" date="2020-03" db="EMBL/GenBank/DDBJ databases">
        <title>Transcriptomic Profiling of the Digestive Tract of the Rat Flea, Xenopsylla cheopis, Following Blood Feeding and Infection with Yersinia pestis.</title>
        <authorList>
            <person name="Bland D.M."/>
            <person name="Martens C.A."/>
            <person name="Virtaneva K."/>
            <person name="Kanakabandi K."/>
            <person name="Long D."/>
            <person name="Rosenke R."/>
            <person name="Saturday G.A."/>
            <person name="Hoyt F.H."/>
            <person name="Bruno D.P."/>
            <person name="Ribeiro J.M.C."/>
            <person name="Hinnebusch J."/>
        </authorList>
    </citation>
    <scope>NUCLEOTIDE SEQUENCE</scope>
</reference>
<evidence type="ECO:0000256" key="6">
    <source>
        <dbReference type="ARBA" id="ARBA00022801"/>
    </source>
</evidence>
<evidence type="ECO:0000256" key="9">
    <source>
        <dbReference type="SAM" id="Phobius"/>
    </source>
</evidence>
<name>A0A6M2DYH9_XENCH</name>
<sequence length="737" mass="86117">MNISATCEVDMALRARFIWIWTLFYILNFVVGRHVQEQKQVYDVTPDFPEWSYINFSANPCDDFYNFTCGNFKNAKPIPEDYPYIDHYAIVQDELELKCKEIIEEPKRKTDPNALRKAKDMFAGCMDTHFIDRLGLGQLSRSLYRIGGLPIITPEWKNSQGFTWYDIGDIASEYGLPMFFNFYAQSNIFDSDEMLIYIDRDSLPLPFQLIDDPLTLKQYVDNDLENDVRQDIPYVTYLIEMIQIIQKYTGSVTPHYQVRQEVLEVIEFMKNLRMAKTAASYTPIVPALPMSVKELQIWTNQYIPANKKINWKKYLNHIFKNTKVKITNKTRIYMPSYIYVLDILKIISDTPVRKINNFVILRLLTYIGPETHVSMRNAADKFYATQGHLSYPRWKTCLRKVLDFPLIGMSSALAYEYKKRYVPEELMQNGLTMIKELQHAFLELMISNNWMDTETKKLAQQKADALLVQMGFPDEADDEIQLNQHFKPLRICRYDHFGNMNRLRAFSLKRSLVILDEPRDRNRWSQSPLLVNAYYNKFNNRVTFPMSLMHPPFFGSNIREVDYSRIGAVIGHEITHAFDNSSKNLDGSGQLTEWWMGNTLSEYNKRAECFIQQYNEKMIPEIGKPVPGEQTLNENIADNGGLREAYIAYKAITKTNNKEYILDGKLFTAEQLFFISYGTGWCETRTTESFESYYPKMIHSPSRFRANVPVSNMPEFAEAFQCPHGSAMIPEQRCIIW</sequence>
<accession>A0A6M2DYH9</accession>
<evidence type="ECO:0000256" key="4">
    <source>
        <dbReference type="ARBA" id="ARBA00022670"/>
    </source>
</evidence>
<keyword evidence="9" id="KW-0812">Transmembrane</keyword>
<evidence type="ECO:0000259" key="10">
    <source>
        <dbReference type="Pfam" id="PF01431"/>
    </source>
</evidence>
<dbReference type="InterPro" id="IPR042089">
    <property type="entry name" value="Peptidase_M13_dom_2"/>
</dbReference>
<keyword evidence="6" id="KW-0378">Hydrolase</keyword>
<keyword evidence="9" id="KW-0472">Membrane</keyword>
<proteinExistence type="inferred from homology"/>
<dbReference type="GO" id="GO:0016485">
    <property type="term" value="P:protein processing"/>
    <property type="evidence" value="ECO:0007669"/>
    <property type="project" value="TreeGrafter"/>
</dbReference>
<feature type="domain" description="Peptidase M13 N-terminal" evidence="11">
    <location>
        <begin position="60"/>
        <end position="473"/>
    </location>
</feature>
<dbReference type="PANTHER" id="PTHR11733:SF167">
    <property type="entry name" value="FI17812P1-RELATED"/>
    <property type="match status" value="1"/>
</dbReference>
<dbReference type="CDD" id="cd08662">
    <property type="entry name" value="M13"/>
    <property type="match status" value="1"/>
</dbReference>
<comment type="subcellular location">
    <subcellularLocation>
        <location evidence="2">Cell membrane</location>
        <topology evidence="2">Single-pass type II membrane protein</topology>
    </subcellularLocation>
</comment>
<dbReference type="EMBL" id="GIIL01007670">
    <property type="protein sequence ID" value="NOV51396.1"/>
    <property type="molecule type" value="Transcribed_RNA"/>
</dbReference>
<dbReference type="Pfam" id="PF05649">
    <property type="entry name" value="Peptidase_M13_N"/>
    <property type="match status" value="1"/>
</dbReference>
<comment type="cofactor">
    <cofactor evidence="1">
        <name>Zn(2+)</name>
        <dbReference type="ChEBI" id="CHEBI:29105"/>
    </cofactor>
</comment>
<dbReference type="GO" id="GO:0004222">
    <property type="term" value="F:metalloendopeptidase activity"/>
    <property type="evidence" value="ECO:0007669"/>
    <property type="project" value="InterPro"/>
</dbReference>
<dbReference type="PROSITE" id="PS51885">
    <property type="entry name" value="NEPRILYSIN"/>
    <property type="match status" value="1"/>
</dbReference>
<evidence type="ECO:0000256" key="5">
    <source>
        <dbReference type="ARBA" id="ARBA00022723"/>
    </source>
</evidence>
<dbReference type="PANTHER" id="PTHR11733">
    <property type="entry name" value="ZINC METALLOPROTEASE FAMILY M13 NEPRILYSIN-RELATED"/>
    <property type="match status" value="1"/>
</dbReference>
<evidence type="ECO:0000256" key="8">
    <source>
        <dbReference type="ARBA" id="ARBA00023049"/>
    </source>
</evidence>
<comment type="similarity">
    <text evidence="3">Belongs to the peptidase M13 family.</text>
</comment>
<dbReference type="InterPro" id="IPR000718">
    <property type="entry name" value="Peptidase_M13"/>
</dbReference>
<keyword evidence="5" id="KW-0479">Metal-binding</keyword>
<dbReference type="Gene3D" id="1.10.1380.10">
    <property type="entry name" value="Neutral endopeptidase , domain2"/>
    <property type="match status" value="1"/>
</dbReference>
<dbReference type="AlphaFoldDB" id="A0A6M2DYH9"/>
<dbReference type="GO" id="GO:0046872">
    <property type="term" value="F:metal ion binding"/>
    <property type="evidence" value="ECO:0007669"/>
    <property type="project" value="UniProtKB-KW"/>
</dbReference>
<dbReference type="Pfam" id="PF01431">
    <property type="entry name" value="Peptidase_M13"/>
    <property type="match status" value="1"/>
</dbReference>
<dbReference type="GO" id="GO:0005886">
    <property type="term" value="C:plasma membrane"/>
    <property type="evidence" value="ECO:0007669"/>
    <property type="project" value="UniProtKB-SubCell"/>
</dbReference>
<dbReference type="SUPFAM" id="SSF55486">
    <property type="entry name" value="Metalloproteases ('zincins'), catalytic domain"/>
    <property type="match status" value="1"/>
</dbReference>
<evidence type="ECO:0000259" key="11">
    <source>
        <dbReference type="Pfam" id="PF05649"/>
    </source>
</evidence>
<dbReference type="Gene3D" id="3.40.390.10">
    <property type="entry name" value="Collagenase (Catalytic Domain)"/>
    <property type="match status" value="1"/>
</dbReference>
<dbReference type="InterPro" id="IPR008753">
    <property type="entry name" value="Peptidase_M13_N"/>
</dbReference>
<evidence type="ECO:0000256" key="2">
    <source>
        <dbReference type="ARBA" id="ARBA00004401"/>
    </source>
</evidence>
<keyword evidence="8" id="KW-0482">Metalloprotease</keyword>
<organism evidence="12">
    <name type="scientific">Xenopsylla cheopis</name>
    <name type="common">Oriental rat flea</name>
    <name type="synonym">Pulex cheopis</name>
    <dbReference type="NCBI Taxonomy" id="163159"/>
    <lineage>
        <taxon>Eukaryota</taxon>
        <taxon>Metazoa</taxon>
        <taxon>Ecdysozoa</taxon>
        <taxon>Arthropoda</taxon>
        <taxon>Hexapoda</taxon>
        <taxon>Insecta</taxon>
        <taxon>Pterygota</taxon>
        <taxon>Neoptera</taxon>
        <taxon>Endopterygota</taxon>
        <taxon>Siphonaptera</taxon>
        <taxon>Pulicidae</taxon>
        <taxon>Xenopsyllinae</taxon>
        <taxon>Xenopsylla</taxon>
    </lineage>
</organism>
<evidence type="ECO:0000256" key="3">
    <source>
        <dbReference type="ARBA" id="ARBA00007357"/>
    </source>
</evidence>
<dbReference type="InterPro" id="IPR018497">
    <property type="entry name" value="Peptidase_M13_C"/>
</dbReference>
<protein>
    <submittedName>
        <fullName evidence="12">Putative m13 family peptidase</fullName>
    </submittedName>
</protein>
<dbReference type="InterPro" id="IPR024079">
    <property type="entry name" value="MetalloPept_cat_dom_sf"/>
</dbReference>
<evidence type="ECO:0000256" key="1">
    <source>
        <dbReference type="ARBA" id="ARBA00001947"/>
    </source>
</evidence>
<keyword evidence="9" id="KW-1133">Transmembrane helix</keyword>
<evidence type="ECO:0000313" key="12">
    <source>
        <dbReference type="EMBL" id="NOV51396.1"/>
    </source>
</evidence>
<dbReference type="PRINTS" id="PR00786">
    <property type="entry name" value="NEPRILYSIN"/>
</dbReference>
<keyword evidence="7" id="KW-0862">Zinc</keyword>
<keyword evidence="4" id="KW-0645">Protease</keyword>